<dbReference type="SUPFAM" id="SSF51197">
    <property type="entry name" value="Clavaminate synthase-like"/>
    <property type="match status" value="1"/>
</dbReference>
<gene>
    <name evidence="7" type="ORF">FHE74_07115</name>
</gene>
<evidence type="ECO:0000256" key="4">
    <source>
        <dbReference type="ARBA" id="ARBA00023004"/>
    </source>
</evidence>
<evidence type="ECO:0000313" key="8">
    <source>
        <dbReference type="Proteomes" id="UP000312032"/>
    </source>
</evidence>
<dbReference type="PANTHER" id="PTHR16557">
    <property type="entry name" value="ALKYLATED DNA REPAIR PROTEIN ALKB-RELATED"/>
    <property type="match status" value="1"/>
</dbReference>
<reference evidence="7 8" key="1">
    <citation type="submission" date="2019-06" db="EMBL/GenBank/DDBJ databases">
        <authorList>
            <person name="Li J."/>
        </authorList>
    </citation>
    <scope>NUCLEOTIDE SEQUENCE [LARGE SCALE GENOMIC DNA]</scope>
    <source>
        <strain evidence="7 8">LMG 28165</strain>
    </source>
</reference>
<dbReference type="OrthoDB" id="9796932at2"/>
<organism evidence="7 8">
    <name type="scientific">Corynebacterium tapiri</name>
    <dbReference type="NCBI Taxonomy" id="1448266"/>
    <lineage>
        <taxon>Bacteria</taxon>
        <taxon>Bacillati</taxon>
        <taxon>Actinomycetota</taxon>
        <taxon>Actinomycetes</taxon>
        <taxon>Mycobacteriales</taxon>
        <taxon>Corynebacteriaceae</taxon>
        <taxon>Corynebacterium</taxon>
    </lineage>
</organism>
<dbReference type="RefSeq" id="WP_139465814.1">
    <property type="nucleotide sequence ID" value="NZ_VDHJ01000009.1"/>
</dbReference>
<sequence length="220" mass="23685">MLFHSLDRPARQIQPGVAHLPNWLNASTQAALVTEAREIARSVAGTELAMKRPWVRGGQMSAYILSLGQHWHGRGYVQSLGGQRVPPIPESLVTLARRAVREAAGVATELVPWAGDFDPDVALINYYPPGSAMGMHVDAHEESSAPIVSFSLGDEALFRIGSDEAPRGPWSDLTLLSGDVVVFGGPARRAYHGVVAVREGTGPEFTGLSEGRINITVRQM</sequence>
<evidence type="ECO:0000256" key="5">
    <source>
        <dbReference type="PIRSR" id="PIRSR604574-2"/>
    </source>
</evidence>
<dbReference type="GO" id="GO:0035515">
    <property type="term" value="F:oxidative RNA demethylase activity"/>
    <property type="evidence" value="ECO:0007669"/>
    <property type="project" value="TreeGrafter"/>
</dbReference>
<feature type="domain" description="Fe2OG dioxygenase" evidence="6">
    <location>
        <begin position="118"/>
        <end position="220"/>
    </location>
</feature>
<proteinExistence type="predicted"/>
<dbReference type="PANTHER" id="PTHR16557:SF2">
    <property type="entry name" value="NUCLEIC ACID DIOXYGENASE ALKBH1"/>
    <property type="match status" value="1"/>
</dbReference>
<accession>A0A5C4U2K7</accession>
<dbReference type="InterPro" id="IPR005123">
    <property type="entry name" value="Oxoglu/Fe-dep_dioxygenase_dom"/>
</dbReference>
<keyword evidence="4 5" id="KW-0408">Iron</keyword>
<dbReference type="InterPro" id="IPR037151">
    <property type="entry name" value="AlkB-like_sf"/>
</dbReference>
<dbReference type="GO" id="GO:0005737">
    <property type="term" value="C:cytoplasm"/>
    <property type="evidence" value="ECO:0007669"/>
    <property type="project" value="TreeGrafter"/>
</dbReference>
<feature type="binding site" evidence="5">
    <location>
        <position position="136"/>
    </location>
    <ligand>
        <name>Fe cation</name>
        <dbReference type="ChEBI" id="CHEBI:24875"/>
        <note>catalytic</note>
    </ligand>
</feature>
<dbReference type="EMBL" id="VDHJ01000009">
    <property type="protein sequence ID" value="TNL96785.1"/>
    <property type="molecule type" value="Genomic_DNA"/>
</dbReference>
<keyword evidence="3" id="KW-0560">Oxidoreductase</keyword>
<comment type="cofactor">
    <cofactor evidence="5">
        <name>Fe(2+)</name>
        <dbReference type="ChEBI" id="CHEBI:29033"/>
    </cofactor>
    <text evidence="5">Binds 1 Fe(2+) ion per subunit.</text>
</comment>
<feature type="binding site" evidence="5">
    <location>
        <position position="192"/>
    </location>
    <ligand>
        <name>Fe cation</name>
        <dbReference type="ChEBI" id="CHEBI:24875"/>
        <note>catalytic</note>
    </ligand>
</feature>
<keyword evidence="2 7" id="KW-0223">Dioxygenase</keyword>
<dbReference type="GO" id="GO:0008198">
    <property type="term" value="F:ferrous iron binding"/>
    <property type="evidence" value="ECO:0007669"/>
    <property type="project" value="TreeGrafter"/>
</dbReference>
<protein>
    <submittedName>
        <fullName evidence="7">Alpha-ketoglutarate-dependent dioxygenase AlkB</fullName>
    </submittedName>
</protein>
<dbReference type="GO" id="GO:0035513">
    <property type="term" value="P:oxidative RNA demethylation"/>
    <property type="evidence" value="ECO:0007669"/>
    <property type="project" value="TreeGrafter"/>
</dbReference>
<name>A0A5C4U2K7_9CORY</name>
<evidence type="ECO:0000256" key="2">
    <source>
        <dbReference type="ARBA" id="ARBA00022964"/>
    </source>
</evidence>
<evidence type="ECO:0000256" key="3">
    <source>
        <dbReference type="ARBA" id="ARBA00023002"/>
    </source>
</evidence>
<dbReference type="Pfam" id="PF13532">
    <property type="entry name" value="2OG-FeII_Oxy_2"/>
    <property type="match status" value="1"/>
</dbReference>
<comment type="caution">
    <text evidence="7">The sequence shown here is derived from an EMBL/GenBank/DDBJ whole genome shotgun (WGS) entry which is preliminary data.</text>
</comment>
<feature type="binding site" evidence="5">
    <location>
        <position position="138"/>
    </location>
    <ligand>
        <name>Fe cation</name>
        <dbReference type="ChEBI" id="CHEBI:24875"/>
        <note>catalytic</note>
    </ligand>
</feature>
<dbReference type="AlphaFoldDB" id="A0A5C4U2K7"/>
<dbReference type="GO" id="GO:0035516">
    <property type="term" value="F:broad specificity oxidative DNA demethylase activity"/>
    <property type="evidence" value="ECO:0007669"/>
    <property type="project" value="TreeGrafter"/>
</dbReference>
<dbReference type="InterPro" id="IPR004574">
    <property type="entry name" value="Alkb"/>
</dbReference>
<keyword evidence="1 5" id="KW-0479">Metal-binding</keyword>
<keyword evidence="8" id="KW-1185">Reference proteome</keyword>
<dbReference type="InterPro" id="IPR027450">
    <property type="entry name" value="AlkB-like"/>
</dbReference>
<dbReference type="Proteomes" id="UP000312032">
    <property type="component" value="Unassembled WGS sequence"/>
</dbReference>
<evidence type="ECO:0000259" key="6">
    <source>
        <dbReference type="PROSITE" id="PS51471"/>
    </source>
</evidence>
<evidence type="ECO:0000313" key="7">
    <source>
        <dbReference type="EMBL" id="TNL96785.1"/>
    </source>
</evidence>
<dbReference type="PROSITE" id="PS51471">
    <property type="entry name" value="FE2OG_OXY"/>
    <property type="match status" value="1"/>
</dbReference>
<dbReference type="Gene3D" id="2.60.120.590">
    <property type="entry name" value="Alpha-ketoglutarate-dependent dioxygenase AlkB-like"/>
    <property type="match status" value="1"/>
</dbReference>
<evidence type="ECO:0000256" key="1">
    <source>
        <dbReference type="ARBA" id="ARBA00022723"/>
    </source>
</evidence>